<keyword evidence="2" id="KW-0238">DNA-binding</keyword>
<sequence>MSSLPGAALAQAAAEIDGGDPVAADLSLARSLLGRRTATTRLAEQGIRIQRCLWGGEPTDASDPSLESEAPADCDESLRAHQLLGVGWTRLVRGERVQATADLEGAVALARSAGCDRAVMAGLSALAMVAIAGDTLAAMDEHSRTALEFAGTHGLQGDPTAVTAHQVAAWVAHQRCDTDAATVHVTAAEQAAGSGTYPAVHTLTAGLKAVIALDRAERPYGSSITLHGVLREMDWSRMPDRATACALLIQVQIALRVGEIAWARESLALAENLIAETMETELIRIILHLQRGRLDTARDRVRLLLRGAVPALTMRAPVDCVVLSATLAEAAGDHPAAHRGMAHALELAVQDRLIRPFRDGGPVVAAVLAAGMGRFGHQDDFAGEVLAKLEGPDTPHTVLLTTRELELLAELPSMRTTEEIAESLYVSVNTVKTHLRSIYRKMDVRSRREAVDTARTIGLL</sequence>
<dbReference type="InterPro" id="IPR000792">
    <property type="entry name" value="Tscrpt_reg_LuxR_C"/>
</dbReference>
<dbReference type="PRINTS" id="PR00038">
    <property type="entry name" value="HTHLUXR"/>
</dbReference>
<evidence type="ECO:0000256" key="3">
    <source>
        <dbReference type="ARBA" id="ARBA00023163"/>
    </source>
</evidence>
<dbReference type="Proteomes" id="UP001152755">
    <property type="component" value="Unassembled WGS sequence"/>
</dbReference>
<evidence type="ECO:0000256" key="1">
    <source>
        <dbReference type="ARBA" id="ARBA00023015"/>
    </source>
</evidence>
<dbReference type="Pfam" id="PF00196">
    <property type="entry name" value="GerE"/>
    <property type="match status" value="1"/>
</dbReference>
<dbReference type="PANTHER" id="PTHR44688:SF16">
    <property type="entry name" value="DNA-BINDING TRANSCRIPTIONAL ACTIVATOR DEVR_DOSR"/>
    <property type="match status" value="1"/>
</dbReference>
<dbReference type="InterPro" id="IPR036388">
    <property type="entry name" value="WH-like_DNA-bd_sf"/>
</dbReference>
<dbReference type="Gene3D" id="1.10.10.10">
    <property type="entry name" value="Winged helix-like DNA-binding domain superfamily/Winged helix DNA-binding domain"/>
    <property type="match status" value="1"/>
</dbReference>
<reference evidence="5" key="1">
    <citation type="submission" date="2022-08" db="EMBL/GenBank/DDBJ databases">
        <title>Genome analysis of Corynebacteriales strain.</title>
        <authorList>
            <person name="Lee S.D."/>
        </authorList>
    </citation>
    <scope>NUCLEOTIDE SEQUENCE</scope>
    <source>
        <strain evidence="5">D3-21</strain>
    </source>
</reference>
<keyword evidence="6" id="KW-1185">Reference proteome</keyword>
<dbReference type="GO" id="GO:0003677">
    <property type="term" value="F:DNA binding"/>
    <property type="evidence" value="ECO:0007669"/>
    <property type="project" value="UniProtKB-KW"/>
</dbReference>
<dbReference type="GO" id="GO:0006355">
    <property type="term" value="P:regulation of DNA-templated transcription"/>
    <property type="evidence" value="ECO:0007669"/>
    <property type="project" value="InterPro"/>
</dbReference>
<feature type="domain" description="HTH luxR-type" evidence="4">
    <location>
        <begin position="393"/>
        <end position="458"/>
    </location>
</feature>
<evidence type="ECO:0000313" key="5">
    <source>
        <dbReference type="EMBL" id="MDG3016398.1"/>
    </source>
</evidence>
<dbReference type="InterPro" id="IPR011990">
    <property type="entry name" value="TPR-like_helical_dom_sf"/>
</dbReference>
<keyword evidence="3" id="KW-0804">Transcription</keyword>
<comment type="caution">
    <text evidence="5">The sequence shown here is derived from an EMBL/GenBank/DDBJ whole genome shotgun (WGS) entry which is preliminary data.</text>
</comment>
<dbReference type="PANTHER" id="PTHR44688">
    <property type="entry name" value="DNA-BINDING TRANSCRIPTIONAL ACTIVATOR DEVR_DOSR"/>
    <property type="match status" value="1"/>
</dbReference>
<evidence type="ECO:0000259" key="4">
    <source>
        <dbReference type="PROSITE" id="PS50043"/>
    </source>
</evidence>
<dbReference type="Pfam" id="PF17874">
    <property type="entry name" value="TPR_MalT"/>
    <property type="match status" value="1"/>
</dbReference>
<proteinExistence type="predicted"/>
<dbReference type="SUPFAM" id="SSF46894">
    <property type="entry name" value="C-terminal effector domain of the bipartite response regulators"/>
    <property type="match status" value="1"/>
</dbReference>
<gene>
    <name evidence="5" type="ORF">NVS88_17725</name>
</gene>
<dbReference type="CDD" id="cd06170">
    <property type="entry name" value="LuxR_C_like"/>
    <property type="match status" value="1"/>
</dbReference>
<evidence type="ECO:0000313" key="6">
    <source>
        <dbReference type="Proteomes" id="UP001152755"/>
    </source>
</evidence>
<accession>A0A9X4M705</accession>
<keyword evidence="1" id="KW-0805">Transcription regulation</keyword>
<name>A0A9X4M705_9ACTN</name>
<dbReference type="RefSeq" id="WP_277830534.1">
    <property type="nucleotide sequence ID" value="NZ_JAAIVF010000001.1"/>
</dbReference>
<evidence type="ECO:0000256" key="2">
    <source>
        <dbReference type="ARBA" id="ARBA00023125"/>
    </source>
</evidence>
<dbReference type="InterPro" id="IPR041617">
    <property type="entry name" value="TPR_MalT"/>
</dbReference>
<dbReference type="InterPro" id="IPR016032">
    <property type="entry name" value="Sig_transdc_resp-reg_C-effctor"/>
</dbReference>
<protein>
    <submittedName>
        <fullName evidence="5">LuxR C-terminal-related transcriptional regulator</fullName>
    </submittedName>
</protein>
<dbReference type="SMART" id="SM00421">
    <property type="entry name" value="HTH_LUXR"/>
    <property type="match status" value="1"/>
</dbReference>
<dbReference type="AlphaFoldDB" id="A0A9X4M705"/>
<dbReference type="PROSITE" id="PS50043">
    <property type="entry name" value="HTH_LUXR_2"/>
    <property type="match status" value="1"/>
</dbReference>
<dbReference type="Gene3D" id="1.25.40.10">
    <property type="entry name" value="Tetratricopeptide repeat domain"/>
    <property type="match status" value="1"/>
</dbReference>
<organism evidence="5 6">
    <name type="scientific">Speluncibacter jeojiensis</name>
    <dbReference type="NCBI Taxonomy" id="2710754"/>
    <lineage>
        <taxon>Bacteria</taxon>
        <taxon>Bacillati</taxon>
        <taxon>Actinomycetota</taxon>
        <taxon>Actinomycetes</taxon>
        <taxon>Mycobacteriales</taxon>
        <taxon>Speluncibacteraceae</taxon>
        <taxon>Speluncibacter</taxon>
    </lineage>
</organism>
<dbReference type="EMBL" id="JANRHA010000013">
    <property type="protein sequence ID" value="MDG3016398.1"/>
    <property type="molecule type" value="Genomic_DNA"/>
</dbReference>